<dbReference type="Gene3D" id="1.20.1280.50">
    <property type="match status" value="1"/>
</dbReference>
<reference evidence="2" key="1">
    <citation type="submission" date="2024-03" db="EMBL/GenBank/DDBJ databases">
        <title>WGS assembly of Saponaria officinalis var. Norfolk2.</title>
        <authorList>
            <person name="Jenkins J."/>
            <person name="Shu S."/>
            <person name="Grimwood J."/>
            <person name="Barry K."/>
            <person name="Goodstein D."/>
            <person name="Schmutz J."/>
            <person name="Leebens-Mack J."/>
            <person name="Osbourn A."/>
        </authorList>
    </citation>
    <scope>NUCLEOTIDE SEQUENCE [LARGE SCALE GENOMIC DNA]</scope>
    <source>
        <strain evidence="2">JIC</strain>
    </source>
</reference>
<organism evidence="2 3">
    <name type="scientific">Saponaria officinalis</name>
    <name type="common">Common soapwort</name>
    <name type="synonym">Lychnis saponaria</name>
    <dbReference type="NCBI Taxonomy" id="3572"/>
    <lineage>
        <taxon>Eukaryota</taxon>
        <taxon>Viridiplantae</taxon>
        <taxon>Streptophyta</taxon>
        <taxon>Embryophyta</taxon>
        <taxon>Tracheophyta</taxon>
        <taxon>Spermatophyta</taxon>
        <taxon>Magnoliopsida</taxon>
        <taxon>eudicotyledons</taxon>
        <taxon>Gunneridae</taxon>
        <taxon>Pentapetalae</taxon>
        <taxon>Caryophyllales</taxon>
        <taxon>Caryophyllaceae</taxon>
        <taxon>Caryophylleae</taxon>
        <taxon>Saponaria</taxon>
    </lineage>
</organism>
<accession>A0AAW1JP82</accession>
<name>A0AAW1JP82_SAPOF</name>
<keyword evidence="3" id="KW-1185">Reference proteome</keyword>
<evidence type="ECO:0000313" key="2">
    <source>
        <dbReference type="EMBL" id="KAK9706989.1"/>
    </source>
</evidence>
<dbReference type="EMBL" id="JBDFQZ010000007">
    <property type="protein sequence ID" value="KAK9706989.1"/>
    <property type="molecule type" value="Genomic_DNA"/>
</dbReference>
<evidence type="ECO:0000259" key="1">
    <source>
        <dbReference type="Pfam" id="PF12937"/>
    </source>
</evidence>
<dbReference type="InterPro" id="IPR001810">
    <property type="entry name" value="F-box_dom"/>
</dbReference>
<gene>
    <name evidence="2" type="ORF">RND81_07G165700</name>
</gene>
<dbReference type="PANTHER" id="PTHR38926">
    <property type="entry name" value="F-BOX DOMAIN CONTAINING PROTEIN, EXPRESSED"/>
    <property type="match status" value="1"/>
</dbReference>
<dbReference type="Proteomes" id="UP001443914">
    <property type="component" value="Unassembled WGS sequence"/>
</dbReference>
<evidence type="ECO:0000313" key="3">
    <source>
        <dbReference type="Proteomes" id="UP001443914"/>
    </source>
</evidence>
<dbReference type="PANTHER" id="PTHR38926:SF2">
    <property type="entry name" value="F-BOX_LRR-REPEAT PROTEIN 21-RELATED"/>
    <property type="match status" value="1"/>
</dbReference>
<dbReference type="AlphaFoldDB" id="A0AAW1JP82"/>
<dbReference type="Pfam" id="PF12937">
    <property type="entry name" value="F-box-like"/>
    <property type="match status" value="1"/>
</dbReference>
<comment type="caution">
    <text evidence="2">The sequence shown here is derived from an EMBL/GenBank/DDBJ whole genome shotgun (WGS) entry which is preliminary data.</text>
</comment>
<feature type="domain" description="F-box" evidence="1">
    <location>
        <begin position="20"/>
        <end position="61"/>
    </location>
</feature>
<dbReference type="InterPro" id="IPR036047">
    <property type="entry name" value="F-box-like_dom_sf"/>
</dbReference>
<sequence length="143" mass="16789">MEISDSPSENYRNWLELARDITLMILMKLQRVKIMESVQFVCKPWYDLCKEPVMWRTIYFKDLDDVNRILLKYFEKPKLVLPNLPNVLFNHEQMVFNAIDRSSGGLVDLDIEGFVPQHLCSASSYCCSKSLACINLWFESDKI</sequence>
<protein>
    <recommendedName>
        <fullName evidence="1">F-box domain-containing protein</fullName>
    </recommendedName>
</protein>
<dbReference type="SUPFAM" id="SSF81383">
    <property type="entry name" value="F-box domain"/>
    <property type="match status" value="1"/>
</dbReference>
<proteinExistence type="predicted"/>
<dbReference type="CDD" id="cd22164">
    <property type="entry name" value="F-box_AtSKIP19-like"/>
    <property type="match status" value="1"/>
</dbReference>